<name>A0AAU9XJ59_9CNID</name>
<keyword evidence="2" id="KW-1185">Reference proteome</keyword>
<proteinExistence type="predicted"/>
<dbReference type="EMBL" id="CALNXJ010000047">
    <property type="protein sequence ID" value="CAH3150198.1"/>
    <property type="molecule type" value="Genomic_DNA"/>
</dbReference>
<evidence type="ECO:0000313" key="2">
    <source>
        <dbReference type="Proteomes" id="UP001159428"/>
    </source>
</evidence>
<gene>
    <name evidence="1" type="ORF">PMEA_00024648</name>
</gene>
<accession>A0AAU9XJ59</accession>
<sequence length="135" mass="15759">MYRKDRKNGGGGLLAYFSSALPSKKRSLPKTYKTLEAIAVEKYGVYQREMSDHHMVFGEMMEKVHKHKTRTTTFQQTKSTDCEQLNRDLEAAPWHVGEIFCNVNDQYDYWKGLFESVVDQHAPTKKKQVREKDIP</sequence>
<organism evidence="1 2">
    <name type="scientific">Pocillopora meandrina</name>
    <dbReference type="NCBI Taxonomy" id="46732"/>
    <lineage>
        <taxon>Eukaryota</taxon>
        <taxon>Metazoa</taxon>
        <taxon>Cnidaria</taxon>
        <taxon>Anthozoa</taxon>
        <taxon>Hexacorallia</taxon>
        <taxon>Scleractinia</taxon>
        <taxon>Astrocoeniina</taxon>
        <taxon>Pocilloporidae</taxon>
        <taxon>Pocillopora</taxon>
    </lineage>
</organism>
<evidence type="ECO:0000313" key="1">
    <source>
        <dbReference type="EMBL" id="CAH3150198.1"/>
    </source>
</evidence>
<reference evidence="1 2" key="1">
    <citation type="submission" date="2022-05" db="EMBL/GenBank/DDBJ databases">
        <authorList>
            <consortium name="Genoscope - CEA"/>
            <person name="William W."/>
        </authorList>
    </citation>
    <scope>NUCLEOTIDE SEQUENCE [LARGE SCALE GENOMIC DNA]</scope>
</reference>
<comment type="caution">
    <text evidence="1">The sequence shown here is derived from an EMBL/GenBank/DDBJ whole genome shotgun (WGS) entry which is preliminary data.</text>
</comment>
<protein>
    <submittedName>
        <fullName evidence="1">Uncharacterized protein</fullName>
    </submittedName>
</protein>
<dbReference type="AlphaFoldDB" id="A0AAU9XJ59"/>
<dbReference type="Proteomes" id="UP001159428">
    <property type="component" value="Unassembled WGS sequence"/>
</dbReference>